<keyword evidence="3" id="KW-1185">Reference proteome</keyword>
<dbReference type="AlphaFoldDB" id="A0A5B0N9X5"/>
<evidence type="ECO:0000313" key="3">
    <source>
        <dbReference type="Proteomes" id="UP000324748"/>
    </source>
</evidence>
<evidence type="ECO:0000313" key="1">
    <source>
        <dbReference type="EMBL" id="KAA1085532.1"/>
    </source>
</evidence>
<reference evidence="3 4" key="1">
    <citation type="submission" date="2019-05" db="EMBL/GenBank/DDBJ databases">
        <title>Emergence of the Ug99 lineage of the wheat stem rust pathogen through somatic hybridization.</title>
        <authorList>
            <person name="Li F."/>
            <person name="Upadhyaya N.M."/>
            <person name="Sperschneider J."/>
            <person name="Matny O."/>
            <person name="Nguyen-Phuc H."/>
            <person name="Mago R."/>
            <person name="Raley C."/>
            <person name="Miller M.E."/>
            <person name="Silverstein K.A.T."/>
            <person name="Henningsen E."/>
            <person name="Hirsch C.D."/>
            <person name="Visser B."/>
            <person name="Pretorius Z.A."/>
            <person name="Steffenson B.J."/>
            <person name="Schwessinger B."/>
            <person name="Dodds P.N."/>
            <person name="Figueroa M."/>
        </authorList>
    </citation>
    <scope>NUCLEOTIDE SEQUENCE [LARGE SCALE GENOMIC DNA]</scope>
    <source>
        <strain evidence="1">21-0</strain>
        <strain evidence="2 4">Ug99</strain>
    </source>
</reference>
<comment type="caution">
    <text evidence="1">The sequence shown here is derived from an EMBL/GenBank/DDBJ whole genome shotgun (WGS) entry which is preliminary data.</text>
</comment>
<evidence type="ECO:0000313" key="4">
    <source>
        <dbReference type="Proteomes" id="UP000325313"/>
    </source>
</evidence>
<proteinExistence type="predicted"/>
<name>A0A5B0N9X5_PUCGR</name>
<dbReference type="EMBL" id="VSWC01000106">
    <property type="protein sequence ID" value="KAA1085532.1"/>
    <property type="molecule type" value="Genomic_DNA"/>
</dbReference>
<protein>
    <submittedName>
        <fullName evidence="1">Uncharacterized protein</fullName>
    </submittedName>
</protein>
<dbReference type="Proteomes" id="UP000325313">
    <property type="component" value="Unassembled WGS sequence"/>
</dbReference>
<dbReference type="EMBL" id="VDEP01000036">
    <property type="protein sequence ID" value="KAA1135946.1"/>
    <property type="molecule type" value="Genomic_DNA"/>
</dbReference>
<dbReference type="Proteomes" id="UP000324748">
    <property type="component" value="Unassembled WGS sequence"/>
</dbReference>
<organism evidence="1 3">
    <name type="scientific">Puccinia graminis f. sp. tritici</name>
    <dbReference type="NCBI Taxonomy" id="56615"/>
    <lineage>
        <taxon>Eukaryota</taxon>
        <taxon>Fungi</taxon>
        <taxon>Dikarya</taxon>
        <taxon>Basidiomycota</taxon>
        <taxon>Pucciniomycotina</taxon>
        <taxon>Pucciniomycetes</taxon>
        <taxon>Pucciniales</taxon>
        <taxon>Pucciniaceae</taxon>
        <taxon>Puccinia</taxon>
    </lineage>
</organism>
<evidence type="ECO:0000313" key="2">
    <source>
        <dbReference type="EMBL" id="KAA1135946.1"/>
    </source>
</evidence>
<gene>
    <name evidence="1" type="ORF">PGT21_010175</name>
    <name evidence="2" type="ORF">PGTUg99_006739</name>
</gene>
<sequence>MVEADGHWFGGHSLPGPSRLQLSTFENFPQLQLKMLSTCFLRIIMVLLIQSEAPRYVEALDCSHIVDGNIRFPFPGCARILPDKVHFEGNDGPLVHNMVETINAPTDSKGNPDCSGTQNQIEICCSQKGPPVPESILIRTWIEYCRYSNGNQIPRNQG</sequence>
<accession>A0A5B0N9X5</accession>